<keyword evidence="5" id="KW-0732">Signal</keyword>
<dbReference type="AlphaFoldDB" id="S3CCZ8"/>
<dbReference type="GeneID" id="64060533"/>
<dbReference type="InterPro" id="IPR003953">
    <property type="entry name" value="FAD-dep_OxRdtase_2_FAD-bd"/>
</dbReference>
<feature type="region of interest" description="Disordered" evidence="6">
    <location>
        <begin position="97"/>
        <end position="120"/>
    </location>
</feature>
<comment type="caution">
    <text evidence="8">The sequence shown here is derived from an EMBL/GenBank/DDBJ whole genome shotgun (WGS) entry which is preliminary data.</text>
</comment>
<dbReference type="HOGENOM" id="CLU_011398_4_5_4"/>
<keyword evidence="3 5" id="KW-0274">FAD</keyword>
<feature type="chain" id="PRO_5022257417" evidence="5">
    <location>
        <begin position="28"/>
        <end position="494"/>
    </location>
</feature>
<reference evidence="8 9" key="1">
    <citation type="submission" date="2013-04" db="EMBL/GenBank/DDBJ databases">
        <title>The Genome Sequence of Sutterella wadsworthensis HGA0223.</title>
        <authorList>
            <consortium name="The Broad Institute Genomics Platform"/>
            <person name="Earl A."/>
            <person name="Ward D."/>
            <person name="Feldgarden M."/>
            <person name="Gevers D."/>
            <person name="Schmidt T.M."/>
            <person name="Dover J."/>
            <person name="Dai D."/>
            <person name="Walker B."/>
            <person name="Young S."/>
            <person name="Zeng Q."/>
            <person name="Gargeya S."/>
            <person name="Fitzgerald M."/>
            <person name="Haas B."/>
            <person name="Abouelleil A."/>
            <person name="Allen A.W."/>
            <person name="Alvarado L."/>
            <person name="Arachchi H.M."/>
            <person name="Berlin A.M."/>
            <person name="Chapman S.B."/>
            <person name="Gainer-Dewar J."/>
            <person name="Goldberg J."/>
            <person name="Griggs A."/>
            <person name="Gujja S."/>
            <person name="Hansen M."/>
            <person name="Howarth C."/>
            <person name="Imamovic A."/>
            <person name="Ireland A."/>
            <person name="Larimer J."/>
            <person name="McCowan C."/>
            <person name="Murphy C."/>
            <person name="Pearson M."/>
            <person name="Poon T.W."/>
            <person name="Priest M."/>
            <person name="Roberts A."/>
            <person name="Saif S."/>
            <person name="Shea T."/>
            <person name="Sisk P."/>
            <person name="Sykes S."/>
            <person name="Wortman J."/>
            <person name="Nusbaum C."/>
            <person name="Birren B."/>
        </authorList>
    </citation>
    <scope>NUCLEOTIDE SEQUENCE [LARGE SCALE GENOMIC DNA]</scope>
    <source>
        <strain evidence="8 9">HGA0223</strain>
    </source>
</reference>
<keyword evidence="4 5" id="KW-0560">Oxidoreductase</keyword>
<dbReference type="Gene3D" id="3.50.50.60">
    <property type="entry name" value="FAD/NAD(P)-binding domain"/>
    <property type="match status" value="1"/>
</dbReference>
<dbReference type="eggNOG" id="COG1053">
    <property type="taxonomic scope" value="Bacteria"/>
</dbReference>
<dbReference type="InterPro" id="IPR006311">
    <property type="entry name" value="TAT_signal"/>
</dbReference>
<accession>S3CCZ8</accession>
<sequence length="494" mass="52910">MTQVSRRHLLAGAAGAAAVYGAATAHAATTSDLNICAAPKFDESFDLVVIGSGGAGLSSAVMAKQQGVKRILVLEKMAFLGGNTAISGGGFNSYDPPRQQAQGIKDSPELHFENTYDGGDRRANPELVHAMTENSYAAIQWLESIGMKFKPNVYQIYGGLYPRCHAPYGSLGSDYIKVLKAQCDKLGIEIRTNSRVVRVLRESPLEGKVTGVEYVDKSGKKHVIEATLSVVAAAGGFGANPQMRALHDPRMLNLTTTNQPGATGDLIPLLQDIGAEVTGMDFIQCNPGCPPGRSHRIIMHLIVRNFIMVDLSGKRFVAEDSRRDVIRDAVLSLPKQTAFSIIDQNGFDETNPGHQAGILKGFETGDAWKADTIEELAAKMKVDPAVLKKTIDDFNAGVDAQKDALGKAPKMLRKIERAPFYAGYAGMSVHHTMGGIVINSKTQVIDRRGHIIPHLHAVGELTGGIHGTNRLGGNAICDIFTFGRLTGIAVAKGE</sequence>
<dbReference type="InterPro" id="IPR050315">
    <property type="entry name" value="FAD-oxidoreductase_2"/>
</dbReference>
<dbReference type="PANTHER" id="PTHR43400:SF7">
    <property type="entry name" value="FAD-DEPENDENT OXIDOREDUCTASE 2 FAD BINDING DOMAIN-CONTAINING PROTEIN"/>
    <property type="match status" value="1"/>
</dbReference>
<dbReference type="PATRIC" id="fig|1203554.3.peg.1803"/>
<dbReference type="GO" id="GO:0010181">
    <property type="term" value="F:FMN binding"/>
    <property type="evidence" value="ECO:0007669"/>
    <property type="project" value="InterPro"/>
</dbReference>
<feature type="signal peptide" evidence="5">
    <location>
        <begin position="1"/>
        <end position="27"/>
    </location>
</feature>
<evidence type="ECO:0000313" key="8">
    <source>
        <dbReference type="EMBL" id="EPD98429.1"/>
    </source>
</evidence>
<dbReference type="InterPro" id="IPR036188">
    <property type="entry name" value="FAD/NAD-bd_sf"/>
</dbReference>
<dbReference type="Gene3D" id="3.90.700.10">
    <property type="entry name" value="Succinate dehydrogenase/fumarate reductase flavoprotein, catalytic domain"/>
    <property type="match status" value="1"/>
</dbReference>
<dbReference type="EMBL" id="ATCF01000024">
    <property type="protein sequence ID" value="EPD98429.1"/>
    <property type="molecule type" value="Genomic_DNA"/>
</dbReference>
<evidence type="ECO:0000256" key="1">
    <source>
        <dbReference type="ARBA" id="ARBA00001974"/>
    </source>
</evidence>
<keyword evidence="2 5" id="KW-0285">Flavoprotein</keyword>
<protein>
    <submittedName>
        <fullName evidence="8">Flavocytochrome c</fullName>
    </submittedName>
</protein>
<dbReference type="NCBIfam" id="TIGR01813">
    <property type="entry name" value="flavo_cyto_c"/>
    <property type="match status" value="1"/>
</dbReference>
<proteinExistence type="inferred from homology"/>
<evidence type="ECO:0000256" key="2">
    <source>
        <dbReference type="ARBA" id="ARBA00022630"/>
    </source>
</evidence>
<evidence type="ECO:0000256" key="5">
    <source>
        <dbReference type="RuleBase" id="RU366062"/>
    </source>
</evidence>
<dbReference type="SUPFAM" id="SSF51905">
    <property type="entry name" value="FAD/NAD(P)-binding domain"/>
    <property type="match status" value="1"/>
</dbReference>
<dbReference type="Pfam" id="PF00890">
    <property type="entry name" value="FAD_binding_2"/>
    <property type="match status" value="1"/>
</dbReference>
<dbReference type="InterPro" id="IPR027477">
    <property type="entry name" value="Succ_DH/fumarate_Rdtase_cat_sf"/>
</dbReference>
<dbReference type="STRING" id="1203554.HMPREF1476_01720"/>
<dbReference type="InterPro" id="IPR010960">
    <property type="entry name" value="Flavocytochrome_c"/>
</dbReference>
<dbReference type="PANTHER" id="PTHR43400">
    <property type="entry name" value="FUMARATE REDUCTASE"/>
    <property type="match status" value="1"/>
</dbReference>
<keyword evidence="9" id="KW-1185">Reference proteome</keyword>
<name>S3CCZ8_9BURK</name>
<evidence type="ECO:0000259" key="7">
    <source>
        <dbReference type="Pfam" id="PF00890"/>
    </source>
</evidence>
<dbReference type="Proteomes" id="UP000014400">
    <property type="component" value="Unassembled WGS sequence"/>
</dbReference>
<feature type="domain" description="FAD-dependent oxidoreductase 2 FAD-binding" evidence="7">
    <location>
        <begin position="46"/>
        <end position="475"/>
    </location>
</feature>
<comment type="similarity">
    <text evidence="5">Belongs to the FAD-dependent oxidoreductase 2 family. FRD/SDH subfamily.</text>
</comment>
<dbReference type="GO" id="GO:0016491">
    <property type="term" value="F:oxidoreductase activity"/>
    <property type="evidence" value="ECO:0007669"/>
    <property type="project" value="UniProtKB-KW"/>
</dbReference>
<organism evidence="8 9">
    <name type="scientific">Sutterella wadsworthensis HGA0223</name>
    <dbReference type="NCBI Taxonomy" id="1203554"/>
    <lineage>
        <taxon>Bacteria</taxon>
        <taxon>Pseudomonadati</taxon>
        <taxon>Pseudomonadota</taxon>
        <taxon>Betaproteobacteria</taxon>
        <taxon>Burkholderiales</taxon>
        <taxon>Sutterellaceae</taxon>
        <taxon>Sutterella</taxon>
    </lineage>
</organism>
<evidence type="ECO:0000256" key="4">
    <source>
        <dbReference type="ARBA" id="ARBA00023002"/>
    </source>
</evidence>
<dbReference type="RefSeq" id="WP_016474897.1">
    <property type="nucleotide sequence ID" value="NZ_KE150480.1"/>
</dbReference>
<feature type="compositionally biased region" description="Basic and acidic residues" evidence="6">
    <location>
        <begin position="106"/>
        <end position="120"/>
    </location>
</feature>
<evidence type="ECO:0000256" key="6">
    <source>
        <dbReference type="SAM" id="MobiDB-lite"/>
    </source>
</evidence>
<dbReference type="PROSITE" id="PS51318">
    <property type="entry name" value="TAT"/>
    <property type="match status" value="1"/>
</dbReference>
<evidence type="ECO:0000313" key="9">
    <source>
        <dbReference type="Proteomes" id="UP000014400"/>
    </source>
</evidence>
<comment type="cofactor">
    <cofactor evidence="1">
        <name>FAD</name>
        <dbReference type="ChEBI" id="CHEBI:57692"/>
    </cofactor>
</comment>
<dbReference type="SUPFAM" id="SSF56425">
    <property type="entry name" value="Succinate dehydrogenase/fumarate reductase flavoprotein, catalytic domain"/>
    <property type="match status" value="1"/>
</dbReference>
<gene>
    <name evidence="8" type="ORF">HMPREF1476_01720</name>
</gene>
<evidence type="ECO:0000256" key="3">
    <source>
        <dbReference type="ARBA" id="ARBA00022827"/>
    </source>
</evidence>